<evidence type="ECO:0000259" key="2">
    <source>
        <dbReference type="Pfam" id="PF13581"/>
    </source>
</evidence>
<protein>
    <submittedName>
        <fullName evidence="3">Anti-sigma regulatory factor (Ser/Thr protein kinase)</fullName>
    </submittedName>
</protein>
<evidence type="ECO:0000313" key="4">
    <source>
        <dbReference type="Proteomes" id="UP000198873"/>
    </source>
</evidence>
<reference evidence="4" key="1">
    <citation type="submission" date="2016-10" db="EMBL/GenBank/DDBJ databases">
        <authorList>
            <person name="Varghese N."/>
            <person name="Submissions S."/>
        </authorList>
    </citation>
    <scope>NUCLEOTIDE SEQUENCE [LARGE SCALE GENOMIC DNA]</scope>
    <source>
        <strain evidence="4">CGMCC 4.7047</strain>
    </source>
</reference>
<accession>A0A1I6VJB0</accession>
<keyword evidence="4" id="KW-1185">Reference proteome</keyword>
<dbReference type="PANTHER" id="PTHR35526:SF3">
    <property type="entry name" value="ANTI-SIGMA-F FACTOR RSBW"/>
    <property type="match status" value="1"/>
</dbReference>
<sequence>MPDATVNTQSMGVASSSHAQPLERYDTSLLGSERLSFQLPAVDASVGEARRRVRAQLTEWRSPVELTDNAQLVVSELVTNALRHTGSRSVGCEVRILGSLLRIAVSSAGAGPVGMPTAATMEDEGGRGLLLVCTLAEVWGVRPRDAGSGHVVWADLAIGPAAR</sequence>
<dbReference type="Proteomes" id="UP000198873">
    <property type="component" value="Unassembled WGS sequence"/>
</dbReference>
<dbReference type="AlphaFoldDB" id="A0A1I6VJB0"/>
<dbReference type="SUPFAM" id="SSF55874">
    <property type="entry name" value="ATPase domain of HSP90 chaperone/DNA topoisomerase II/histidine kinase"/>
    <property type="match status" value="1"/>
</dbReference>
<dbReference type="GO" id="GO:0004674">
    <property type="term" value="F:protein serine/threonine kinase activity"/>
    <property type="evidence" value="ECO:0007669"/>
    <property type="project" value="UniProtKB-KW"/>
</dbReference>
<keyword evidence="3" id="KW-0808">Transferase</keyword>
<proteinExistence type="predicted"/>
<feature type="domain" description="Histidine kinase/HSP90-like ATPase" evidence="2">
    <location>
        <begin position="40"/>
        <end position="143"/>
    </location>
</feature>
<dbReference type="Pfam" id="PF13581">
    <property type="entry name" value="HATPase_c_2"/>
    <property type="match status" value="1"/>
</dbReference>
<evidence type="ECO:0000256" key="1">
    <source>
        <dbReference type="ARBA" id="ARBA00022527"/>
    </source>
</evidence>
<dbReference type="CDD" id="cd16936">
    <property type="entry name" value="HATPase_RsbW-like"/>
    <property type="match status" value="1"/>
</dbReference>
<keyword evidence="1" id="KW-0723">Serine/threonine-protein kinase</keyword>
<dbReference type="EMBL" id="FPAB01000008">
    <property type="protein sequence ID" value="SFT13782.1"/>
    <property type="molecule type" value="Genomic_DNA"/>
</dbReference>
<dbReference type="InterPro" id="IPR003594">
    <property type="entry name" value="HATPase_dom"/>
</dbReference>
<dbReference type="STRING" id="1176198.SAMN05444716_108165"/>
<dbReference type="InterPro" id="IPR036890">
    <property type="entry name" value="HATPase_C_sf"/>
</dbReference>
<dbReference type="InterPro" id="IPR050267">
    <property type="entry name" value="Anti-sigma-factor_SerPK"/>
</dbReference>
<dbReference type="PANTHER" id="PTHR35526">
    <property type="entry name" value="ANTI-SIGMA-F FACTOR RSBW-RELATED"/>
    <property type="match status" value="1"/>
</dbReference>
<dbReference type="Gene3D" id="3.30.565.10">
    <property type="entry name" value="Histidine kinase-like ATPase, C-terminal domain"/>
    <property type="match status" value="1"/>
</dbReference>
<evidence type="ECO:0000313" key="3">
    <source>
        <dbReference type="EMBL" id="SFT13782.1"/>
    </source>
</evidence>
<organism evidence="3 4">
    <name type="scientific">Streptomyces harbinensis</name>
    <dbReference type="NCBI Taxonomy" id="1176198"/>
    <lineage>
        <taxon>Bacteria</taxon>
        <taxon>Bacillati</taxon>
        <taxon>Actinomycetota</taxon>
        <taxon>Actinomycetes</taxon>
        <taxon>Kitasatosporales</taxon>
        <taxon>Streptomycetaceae</taxon>
        <taxon>Streptomyces</taxon>
    </lineage>
</organism>
<gene>
    <name evidence="3" type="ORF">SAMN05444716_108165</name>
</gene>
<keyword evidence="3" id="KW-0418">Kinase</keyword>
<name>A0A1I6VJB0_9ACTN</name>